<dbReference type="InterPro" id="IPR000182">
    <property type="entry name" value="GNAT_dom"/>
</dbReference>
<dbReference type="Proteomes" id="UP000483379">
    <property type="component" value="Unassembled WGS sequence"/>
</dbReference>
<dbReference type="InterPro" id="IPR052729">
    <property type="entry name" value="Acyl/Acetyltrans_Enzymes"/>
</dbReference>
<feature type="domain" description="N-acetyltransferase" evidence="1">
    <location>
        <begin position="5"/>
        <end position="142"/>
    </location>
</feature>
<dbReference type="PROSITE" id="PS51186">
    <property type="entry name" value="GNAT"/>
    <property type="match status" value="1"/>
</dbReference>
<organism evidence="2 3">
    <name type="scientific">Thiorhodococcus minor</name>
    <dbReference type="NCBI Taxonomy" id="57489"/>
    <lineage>
        <taxon>Bacteria</taxon>
        <taxon>Pseudomonadati</taxon>
        <taxon>Pseudomonadota</taxon>
        <taxon>Gammaproteobacteria</taxon>
        <taxon>Chromatiales</taxon>
        <taxon>Chromatiaceae</taxon>
        <taxon>Thiorhodococcus</taxon>
    </lineage>
</organism>
<keyword evidence="3" id="KW-1185">Reference proteome</keyword>
<proteinExistence type="predicted"/>
<protein>
    <submittedName>
        <fullName evidence="2">GNAT family N-acetyltransferase</fullName>
    </submittedName>
</protein>
<reference evidence="2 3" key="1">
    <citation type="submission" date="2020-02" db="EMBL/GenBank/DDBJ databases">
        <title>Genome sequences of Thiorhodococcus mannitoliphagus and Thiorhodococcus minor, purple sulfur photosynthetic bacteria in the gammaproteobacterial family, Chromatiaceae.</title>
        <authorList>
            <person name="Aviles F.A."/>
            <person name="Meyer T.E."/>
            <person name="Kyndt J.A."/>
        </authorList>
    </citation>
    <scope>NUCLEOTIDE SEQUENCE [LARGE SCALE GENOMIC DNA]</scope>
    <source>
        <strain evidence="2 3">DSM 11518</strain>
    </source>
</reference>
<comment type="caution">
    <text evidence="2">The sequence shown here is derived from an EMBL/GenBank/DDBJ whole genome shotgun (WGS) entry which is preliminary data.</text>
</comment>
<accession>A0A6M0K718</accession>
<evidence type="ECO:0000313" key="2">
    <source>
        <dbReference type="EMBL" id="NEV64713.1"/>
    </source>
</evidence>
<dbReference type="Gene3D" id="3.40.630.30">
    <property type="match status" value="1"/>
</dbReference>
<dbReference type="InterPro" id="IPR041496">
    <property type="entry name" value="YitH/HolE_GNAT"/>
</dbReference>
<dbReference type="Gene3D" id="3.40.630.90">
    <property type="match status" value="1"/>
</dbReference>
<dbReference type="CDD" id="cd04301">
    <property type="entry name" value="NAT_SF"/>
    <property type="match status" value="1"/>
</dbReference>
<dbReference type="InterPro" id="IPR016181">
    <property type="entry name" value="Acyl_CoA_acyltransferase"/>
</dbReference>
<dbReference type="SUPFAM" id="SSF55729">
    <property type="entry name" value="Acyl-CoA N-acyltransferases (Nat)"/>
    <property type="match status" value="1"/>
</dbReference>
<dbReference type="RefSeq" id="WP_164455718.1">
    <property type="nucleotide sequence ID" value="NZ_JAAIJQ010000106.1"/>
</dbReference>
<dbReference type="Pfam" id="PF18014">
    <property type="entry name" value="Acetyltransf_18"/>
    <property type="match status" value="1"/>
</dbReference>
<dbReference type="EMBL" id="JAAIJQ010000106">
    <property type="protein sequence ID" value="NEV64713.1"/>
    <property type="molecule type" value="Genomic_DNA"/>
</dbReference>
<dbReference type="AlphaFoldDB" id="A0A6M0K718"/>
<dbReference type="GO" id="GO:0016747">
    <property type="term" value="F:acyltransferase activity, transferring groups other than amino-acyl groups"/>
    <property type="evidence" value="ECO:0007669"/>
    <property type="project" value="InterPro"/>
</dbReference>
<dbReference type="PANTHER" id="PTHR47237:SF1">
    <property type="entry name" value="SLL0310 PROTEIN"/>
    <property type="match status" value="1"/>
</dbReference>
<evidence type="ECO:0000313" key="3">
    <source>
        <dbReference type="Proteomes" id="UP000483379"/>
    </source>
</evidence>
<keyword evidence="2" id="KW-0808">Transferase</keyword>
<name>A0A6M0K718_9GAMM</name>
<sequence>MTTALTIRPMTRPELDTLGDWAADEAWNPGLSDAQIFWDTDPDGFIAAERNGALIGGGSIVAYAGRFGFMGFFIVHPEHRGQGLGRQLWHARRARLIARLQAPAVIGMDGVFAMQGFYARGGFVFSHRDLRFEGVGMASTPDARLVDLTEVPFAELVRYDAAHFPAPRETFLRAWIAQPGSCALGVVQESRLQGYGVIRSCRQGFKIGPLFAADAEIAEALFSGLSRHARGVPILLDVPENNPEALALAARHGLREVFGCARMYYGPPPHLPDHELFGVTTFELG</sequence>
<dbReference type="PANTHER" id="PTHR47237">
    <property type="entry name" value="SLL0310 PROTEIN"/>
    <property type="match status" value="1"/>
</dbReference>
<dbReference type="Pfam" id="PF00583">
    <property type="entry name" value="Acetyltransf_1"/>
    <property type="match status" value="1"/>
</dbReference>
<gene>
    <name evidence="2" type="ORF">G3446_23060</name>
</gene>
<evidence type="ECO:0000259" key="1">
    <source>
        <dbReference type="PROSITE" id="PS51186"/>
    </source>
</evidence>